<dbReference type="Proteomes" id="UP000290657">
    <property type="component" value="Unassembled WGS sequence"/>
</dbReference>
<comment type="caution">
    <text evidence="2">The sequence shown here is derived from an EMBL/GenBank/DDBJ whole genome shotgun (WGS) entry which is preliminary data.</text>
</comment>
<feature type="transmembrane region" description="Helical" evidence="1">
    <location>
        <begin position="20"/>
        <end position="47"/>
    </location>
</feature>
<keyword evidence="1" id="KW-0812">Transmembrane</keyword>
<evidence type="ECO:0000313" key="2">
    <source>
        <dbReference type="EMBL" id="RXJ60471.1"/>
    </source>
</evidence>
<evidence type="ECO:0000313" key="3">
    <source>
        <dbReference type="Proteomes" id="UP000290657"/>
    </source>
</evidence>
<reference evidence="2 3" key="1">
    <citation type="submission" date="2017-10" db="EMBL/GenBank/DDBJ databases">
        <title>Genomics of the genus Arcobacter.</title>
        <authorList>
            <person name="Perez-Cataluna A."/>
            <person name="Figueras M.J."/>
        </authorList>
    </citation>
    <scope>NUCLEOTIDE SEQUENCE [LARGE SCALE GENOMIC DNA]</scope>
    <source>
        <strain evidence="2 3">CECT 8987</strain>
    </source>
</reference>
<keyword evidence="1" id="KW-1133">Transmembrane helix</keyword>
<feature type="transmembrane region" description="Helical" evidence="1">
    <location>
        <begin position="53"/>
        <end position="73"/>
    </location>
</feature>
<dbReference type="RefSeq" id="WP_128994607.1">
    <property type="nucleotide sequence ID" value="NZ_PDKN01000001.1"/>
</dbReference>
<sequence>MKKFIRELKIPEKSGKKIGLFRTVCATLGGLIITILMMALLITIISVKKEDMTLMSIILNGTLWALVGFWIALASSKYEALLRAFIPSVVLTLAFIIVYNF</sequence>
<name>A0A4Q0XX04_9BACT</name>
<proteinExistence type="predicted"/>
<dbReference type="EMBL" id="PDKN01000001">
    <property type="protein sequence ID" value="RXJ60471.1"/>
    <property type="molecule type" value="Genomic_DNA"/>
</dbReference>
<keyword evidence="3" id="KW-1185">Reference proteome</keyword>
<dbReference type="AlphaFoldDB" id="A0A4Q0XX04"/>
<evidence type="ECO:0000256" key="1">
    <source>
        <dbReference type="SAM" id="Phobius"/>
    </source>
</evidence>
<organism evidence="2 3">
    <name type="scientific">Candidatus Marinarcus aquaticus</name>
    <dbReference type="NCBI Taxonomy" id="2044504"/>
    <lineage>
        <taxon>Bacteria</taxon>
        <taxon>Pseudomonadati</taxon>
        <taxon>Campylobacterota</taxon>
        <taxon>Epsilonproteobacteria</taxon>
        <taxon>Campylobacterales</taxon>
        <taxon>Arcobacteraceae</taxon>
        <taxon>Candidatus Marinarcus</taxon>
    </lineage>
</organism>
<accession>A0A4Q0XX04</accession>
<feature type="transmembrane region" description="Helical" evidence="1">
    <location>
        <begin position="80"/>
        <end position="99"/>
    </location>
</feature>
<gene>
    <name evidence="2" type="ORF">CRV04_00160</name>
</gene>
<protein>
    <submittedName>
        <fullName evidence="2">Uncharacterized protein</fullName>
    </submittedName>
</protein>
<keyword evidence="1" id="KW-0472">Membrane</keyword>